<name>A0A813HBW0_POLGL</name>
<organism evidence="1 2">
    <name type="scientific">Polarella glacialis</name>
    <name type="common">Dinoflagellate</name>
    <dbReference type="NCBI Taxonomy" id="89957"/>
    <lineage>
        <taxon>Eukaryota</taxon>
        <taxon>Sar</taxon>
        <taxon>Alveolata</taxon>
        <taxon>Dinophyceae</taxon>
        <taxon>Suessiales</taxon>
        <taxon>Suessiaceae</taxon>
        <taxon>Polarella</taxon>
    </lineage>
</organism>
<comment type="caution">
    <text evidence="1">The sequence shown here is derived from an EMBL/GenBank/DDBJ whole genome shotgun (WGS) entry which is preliminary data.</text>
</comment>
<evidence type="ECO:0000313" key="2">
    <source>
        <dbReference type="Proteomes" id="UP000654075"/>
    </source>
</evidence>
<gene>
    <name evidence="1" type="ORF">PGLA1383_LOCUS51111</name>
</gene>
<dbReference type="AlphaFoldDB" id="A0A813HBW0"/>
<reference evidence="1" key="1">
    <citation type="submission" date="2021-02" db="EMBL/GenBank/DDBJ databases">
        <authorList>
            <person name="Dougan E. K."/>
            <person name="Rhodes N."/>
            <person name="Thang M."/>
            <person name="Chan C."/>
        </authorList>
    </citation>
    <scope>NUCLEOTIDE SEQUENCE</scope>
</reference>
<sequence length="113" mass="12231">MYVAAVSSIDCAWCGLFQAGRGETMAVMVPSGILLSGAGHANLEGLPADREWTTPLIAAVRLTDFCNGRGSKSAWTVVPSKKLNVLPKTSSAYLPGFLRPERTQVTLLEYRCW</sequence>
<dbReference type="Proteomes" id="UP000654075">
    <property type="component" value="Unassembled WGS sequence"/>
</dbReference>
<evidence type="ECO:0000313" key="1">
    <source>
        <dbReference type="EMBL" id="CAE8635516.1"/>
    </source>
</evidence>
<protein>
    <submittedName>
        <fullName evidence="1">Uncharacterized protein</fullName>
    </submittedName>
</protein>
<proteinExistence type="predicted"/>
<dbReference type="EMBL" id="CAJNNV010031298">
    <property type="protein sequence ID" value="CAE8635516.1"/>
    <property type="molecule type" value="Genomic_DNA"/>
</dbReference>
<keyword evidence="2" id="KW-1185">Reference proteome</keyword>
<accession>A0A813HBW0</accession>